<dbReference type="Pfam" id="PF04542">
    <property type="entry name" value="Sigma70_r2"/>
    <property type="match status" value="1"/>
</dbReference>
<evidence type="ECO:0000256" key="2">
    <source>
        <dbReference type="ARBA" id="ARBA00023015"/>
    </source>
</evidence>
<accession>A0A1H0L1B2</accession>
<evidence type="ECO:0000256" key="3">
    <source>
        <dbReference type="ARBA" id="ARBA00023082"/>
    </source>
</evidence>
<dbReference type="NCBIfam" id="TIGR02937">
    <property type="entry name" value="sigma70-ECF"/>
    <property type="match status" value="1"/>
</dbReference>
<dbReference type="InterPro" id="IPR007627">
    <property type="entry name" value="RNA_pol_sigma70_r2"/>
</dbReference>
<dbReference type="AlphaFoldDB" id="A0A1H0L1B2"/>
<dbReference type="InterPro" id="IPR013325">
    <property type="entry name" value="RNA_pol_sigma_r2"/>
</dbReference>
<dbReference type="Proteomes" id="UP000198741">
    <property type="component" value="Chromosome I"/>
</dbReference>
<dbReference type="STRING" id="1090615.SAMN04515671_1511"/>
<organism evidence="7 8">
    <name type="scientific">Nakamurella panacisegetis</name>
    <dbReference type="NCBI Taxonomy" id="1090615"/>
    <lineage>
        <taxon>Bacteria</taxon>
        <taxon>Bacillati</taxon>
        <taxon>Actinomycetota</taxon>
        <taxon>Actinomycetes</taxon>
        <taxon>Nakamurellales</taxon>
        <taxon>Nakamurellaceae</taxon>
        <taxon>Nakamurella</taxon>
    </lineage>
</organism>
<dbReference type="InterPro" id="IPR014284">
    <property type="entry name" value="RNA_pol_sigma-70_dom"/>
</dbReference>
<comment type="similarity">
    <text evidence="1">Belongs to the sigma-70 factor family. ECF subfamily.</text>
</comment>
<evidence type="ECO:0000256" key="4">
    <source>
        <dbReference type="ARBA" id="ARBA00023163"/>
    </source>
</evidence>
<protein>
    <submittedName>
        <fullName evidence="7">RNA polymerase, sigma-24 subunit, RpoE</fullName>
    </submittedName>
</protein>
<feature type="domain" description="RNA polymerase sigma-70 region 2" evidence="5">
    <location>
        <begin position="17"/>
        <end position="82"/>
    </location>
</feature>
<dbReference type="GO" id="GO:0003677">
    <property type="term" value="F:DNA binding"/>
    <property type="evidence" value="ECO:0007669"/>
    <property type="project" value="InterPro"/>
</dbReference>
<keyword evidence="3" id="KW-0731">Sigma factor</keyword>
<feature type="domain" description="RNA polymerase sigma factor 70 region 4 type 2" evidence="6">
    <location>
        <begin position="117"/>
        <end position="167"/>
    </location>
</feature>
<dbReference type="PANTHER" id="PTHR43133">
    <property type="entry name" value="RNA POLYMERASE ECF-TYPE SIGMA FACTO"/>
    <property type="match status" value="1"/>
</dbReference>
<reference evidence="7 8" key="1">
    <citation type="submission" date="2016-10" db="EMBL/GenBank/DDBJ databases">
        <authorList>
            <person name="de Groot N.N."/>
        </authorList>
    </citation>
    <scope>NUCLEOTIDE SEQUENCE [LARGE SCALE GENOMIC DNA]</scope>
    <source>
        <strain evidence="8">P4-7,KCTC 19426,CECT 7604</strain>
    </source>
</reference>
<sequence length="179" mass="19744">MAAIAAGDQAAFGALFVRFSAGVQRIVLTVVRDPAQSDEVVQEVFLTIWREAARFDPARSSVAGYVTMLARGKAVDRVRASQASRSRDERYRVSNLDRHDHYDPVIELALLREESSQVRSALAGLTRFQREAIELHYLDGLTYLEVGRLLGVSAGTVKSRVRSGMASLRLRLGGPDWVG</sequence>
<name>A0A1H0L1B2_9ACTN</name>
<evidence type="ECO:0000256" key="1">
    <source>
        <dbReference type="ARBA" id="ARBA00010641"/>
    </source>
</evidence>
<keyword evidence="2" id="KW-0805">Transcription regulation</keyword>
<evidence type="ECO:0000313" key="7">
    <source>
        <dbReference type="EMBL" id="SDO62009.1"/>
    </source>
</evidence>
<keyword evidence="8" id="KW-1185">Reference proteome</keyword>
<dbReference type="GO" id="GO:0016987">
    <property type="term" value="F:sigma factor activity"/>
    <property type="evidence" value="ECO:0007669"/>
    <property type="project" value="UniProtKB-KW"/>
</dbReference>
<gene>
    <name evidence="7" type="ORF">SAMN04515671_1511</name>
</gene>
<dbReference type="EMBL" id="LT629710">
    <property type="protein sequence ID" value="SDO62009.1"/>
    <property type="molecule type" value="Genomic_DNA"/>
</dbReference>
<dbReference type="InterPro" id="IPR013324">
    <property type="entry name" value="RNA_pol_sigma_r3/r4-like"/>
</dbReference>
<dbReference type="Gene3D" id="1.10.10.10">
    <property type="entry name" value="Winged helix-like DNA-binding domain superfamily/Winged helix DNA-binding domain"/>
    <property type="match status" value="1"/>
</dbReference>
<dbReference type="CDD" id="cd06171">
    <property type="entry name" value="Sigma70_r4"/>
    <property type="match status" value="1"/>
</dbReference>
<dbReference type="GO" id="GO:0006352">
    <property type="term" value="P:DNA-templated transcription initiation"/>
    <property type="evidence" value="ECO:0007669"/>
    <property type="project" value="InterPro"/>
</dbReference>
<dbReference type="SUPFAM" id="SSF88659">
    <property type="entry name" value="Sigma3 and sigma4 domains of RNA polymerase sigma factors"/>
    <property type="match status" value="1"/>
</dbReference>
<evidence type="ECO:0000313" key="8">
    <source>
        <dbReference type="Proteomes" id="UP000198741"/>
    </source>
</evidence>
<evidence type="ECO:0000259" key="5">
    <source>
        <dbReference type="Pfam" id="PF04542"/>
    </source>
</evidence>
<dbReference type="InterPro" id="IPR036388">
    <property type="entry name" value="WH-like_DNA-bd_sf"/>
</dbReference>
<dbReference type="InterPro" id="IPR039425">
    <property type="entry name" value="RNA_pol_sigma-70-like"/>
</dbReference>
<evidence type="ECO:0000259" key="6">
    <source>
        <dbReference type="Pfam" id="PF08281"/>
    </source>
</evidence>
<dbReference type="Pfam" id="PF08281">
    <property type="entry name" value="Sigma70_r4_2"/>
    <property type="match status" value="1"/>
</dbReference>
<proteinExistence type="inferred from homology"/>
<dbReference type="InterPro" id="IPR013249">
    <property type="entry name" value="RNA_pol_sigma70_r4_t2"/>
</dbReference>
<keyword evidence="4" id="KW-0804">Transcription</keyword>
<dbReference type="Gene3D" id="1.10.1740.10">
    <property type="match status" value="1"/>
</dbReference>
<dbReference type="SUPFAM" id="SSF88946">
    <property type="entry name" value="Sigma2 domain of RNA polymerase sigma factors"/>
    <property type="match status" value="1"/>
</dbReference>
<dbReference type="PANTHER" id="PTHR43133:SF66">
    <property type="entry name" value="ECF RNA POLYMERASE SIGMA FACTOR SIGK"/>
    <property type="match status" value="1"/>
</dbReference>